<dbReference type="Proteomes" id="UP001303115">
    <property type="component" value="Unassembled WGS sequence"/>
</dbReference>
<keyword evidence="3" id="KW-1185">Reference proteome</keyword>
<proteinExistence type="predicted"/>
<name>A0AAN6PHW4_9PEZI</name>
<evidence type="ECO:0000313" key="3">
    <source>
        <dbReference type="Proteomes" id="UP001303115"/>
    </source>
</evidence>
<comment type="caution">
    <text evidence="2">The sequence shown here is derived from an EMBL/GenBank/DDBJ whole genome shotgun (WGS) entry which is preliminary data.</text>
</comment>
<gene>
    <name evidence="2" type="ORF">C8A01DRAFT_36519</name>
</gene>
<accession>A0AAN6PHW4</accession>
<evidence type="ECO:0000313" key="2">
    <source>
        <dbReference type="EMBL" id="KAK4039481.1"/>
    </source>
</evidence>
<evidence type="ECO:0000256" key="1">
    <source>
        <dbReference type="SAM" id="MobiDB-lite"/>
    </source>
</evidence>
<protein>
    <submittedName>
        <fullName evidence="2">Uncharacterized protein</fullName>
    </submittedName>
</protein>
<reference evidence="3" key="1">
    <citation type="journal article" date="2023" name="Mol. Phylogenet. Evol.">
        <title>Genome-scale phylogeny and comparative genomics of the fungal order Sordariales.</title>
        <authorList>
            <person name="Hensen N."/>
            <person name="Bonometti L."/>
            <person name="Westerberg I."/>
            <person name="Brannstrom I.O."/>
            <person name="Guillou S."/>
            <person name="Cros-Aarteil S."/>
            <person name="Calhoun S."/>
            <person name="Haridas S."/>
            <person name="Kuo A."/>
            <person name="Mondo S."/>
            <person name="Pangilinan J."/>
            <person name="Riley R."/>
            <person name="LaButti K."/>
            <person name="Andreopoulos B."/>
            <person name="Lipzen A."/>
            <person name="Chen C."/>
            <person name="Yan M."/>
            <person name="Daum C."/>
            <person name="Ng V."/>
            <person name="Clum A."/>
            <person name="Steindorff A."/>
            <person name="Ohm R.A."/>
            <person name="Martin F."/>
            <person name="Silar P."/>
            <person name="Natvig D.O."/>
            <person name="Lalanne C."/>
            <person name="Gautier V."/>
            <person name="Ament-Velasquez S.L."/>
            <person name="Kruys A."/>
            <person name="Hutchinson M.I."/>
            <person name="Powell A.J."/>
            <person name="Barry K."/>
            <person name="Miller A.N."/>
            <person name="Grigoriev I.V."/>
            <person name="Debuchy R."/>
            <person name="Gladieux P."/>
            <person name="Hiltunen Thoren M."/>
            <person name="Johannesson H."/>
        </authorList>
    </citation>
    <scope>NUCLEOTIDE SEQUENCE [LARGE SCALE GENOMIC DNA]</scope>
    <source>
        <strain evidence="3">CBS 284.82</strain>
    </source>
</reference>
<feature type="region of interest" description="Disordered" evidence="1">
    <location>
        <begin position="1"/>
        <end position="28"/>
    </location>
</feature>
<organism evidence="2 3">
    <name type="scientific">Parachaetomium inaequale</name>
    <dbReference type="NCBI Taxonomy" id="2588326"/>
    <lineage>
        <taxon>Eukaryota</taxon>
        <taxon>Fungi</taxon>
        <taxon>Dikarya</taxon>
        <taxon>Ascomycota</taxon>
        <taxon>Pezizomycotina</taxon>
        <taxon>Sordariomycetes</taxon>
        <taxon>Sordariomycetidae</taxon>
        <taxon>Sordariales</taxon>
        <taxon>Chaetomiaceae</taxon>
        <taxon>Parachaetomium</taxon>
    </lineage>
</organism>
<dbReference type="AlphaFoldDB" id="A0AAN6PHW4"/>
<sequence>MARIIPSPQRRSPGPMLDRSAPKDMSARSTMDASAVFSFGDSLIIKIRIANDNTRREPRTLAFLATKKEDLSFDTPTILFYTQDAGKTYLIGLYITGRRLNEAWWDMPEEQKEL</sequence>
<dbReference type="EMBL" id="MU854399">
    <property type="protein sequence ID" value="KAK4039481.1"/>
    <property type="molecule type" value="Genomic_DNA"/>
</dbReference>